<accession>M1BHP1</accession>
<keyword evidence="1" id="KW-0812">Transmembrane</keyword>
<evidence type="ECO:0000313" key="2">
    <source>
        <dbReference type="EnsemblPlants" id="PGSC0003DMT400045448"/>
    </source>
</evidence>
<evidence type="ECO:0000256" key="1">
    <source>
        <dbReference type="SAM" id="Phobius"/>
    </source>
</evidence>
<name>M1BHP1_SOLTU</name>
<keyword evidence="3" id="KW-1185">Reference proteome</keyword>
<keyword evidence="1" id="KW-0472">Membrane</keyword>
<dbReference type="PaxDb" id="4113-PGSC0003DMT400045448"/>
<dbReference type="EnsemblPlants" id="PGSC0003DMT400045448">
    <property type="protein sequence ID" value="PGSC0003DMT400045448"/>
    <property type="gene ID" value="PGSC0003DMG400017631"/>
</dbReference>
<proteinExistence type="predicted"/>
<dbReference type="AlphaFoldDB" id="M1BHP1"/>
<dbReference type="InParanoid" id="M1BHP1"/>
<dbReference type="Proteomes" id="UP000011115">
    <property type="component" value="Unassembled WGS sequence"/>
</dbReference>
<protein>
    <submittedName>
        <fullName evidence="2">Uncharacterized protein</fullName>
    </submittedName>
</protein>
<evidence type="ECO:0000313" key="3">
    <source>
        <dbReference type="Proteomes" id="UP000011115"/>
    </source>
</evidence>
<organism evidence="2 3">
    <name type="scientific">Solanum tuberosum</name>
    <name type="common">Potato</name>
    <dbReference type="NCBI Taxonomy" id="4113"/>
    <lineage>
        <taxon>Eukaryota</taxon>
        <taxon>Viridiplantae</taxon>
        <taxon>Streptophyta</taxon>
        <taxon>Embryophyta</taxon>
        <taxon>Tracheophyta</taxon>
        <taxon>Spermatophyta</taxon>
        <taxon>Magnoliopsida</taxon>
        <taxon>eudicotyledons</taxon>
        <taxon>Gunneridae</taxon>
        <taxon>Pentapetalae</taxon>
        <taxon>asterids</taxon>
        <taxon>lamiids</taxon>
        <taxon>Solanales</taxon>
        <taxon>Solanaceae</taxon>
        <taxon>Solanoideae</taxon>
        <taxon>Solaneae</taxon>
        <taxon>Solanum</taxon>
    </lineage>
</organism>
<feature type="transmembrane region" description="Helical" evidence="1">
    <location>
        <begin position="65"/>
        <end position="86"/>
    </location>
</feature>
<dbReference type="Gramene" id="PGSC0003DMT400045448">
    <property type="protein sequence ID" value="PGSC0003DMT400045448"/>
    <property type="gene ID" value="PGSC0003DMG400017631"/>
</dbReference>
<keyword evidence="1" id="KW-1133">Transmembrane helix</keyword>
<dbReference type="HOGENOM" id="CLU_191013_0_0_1"/>
<reference evidence="3" key="1">
    <citation type="journal article" date="2011" name="Nature">
        <title>Genome sequence and analysis of the tuber crop potato.</title>
        <authorList>
            <consortium name="The Potato Genome Sequencing Consortium"/>
        </authorList>
    </citation>
    <scope>NUCLEOTIDE SEQUENCE [LARGE SCALE GENOMIC DNA]</scope>
    <source>
        <strain evidence="3">cv. DM1-3 516 R44</strain>
    </source>
</reference>
<reference evidence="2" key="2">
    <citation type="submission" date="2015-06" db="UniProtKB">
        <authorList>
            <consortium name="EnsemblPlants"/>
        </authorList>
    </citation>
    <scope>IDENTIFICATION</scope>
    <source>
        <strain evidence="2">DM1-3 516 R44</strain>
    </source>
</reference>
<sequence>MLFLKFLPYSGRGKAESTSQVDSNVLEMPRGAISRWQGRKRVLDGWKRTAEIAQWRGKLKLKTLYRGYVLFWYCNVAVASVFCFSLV</sequence>